<reference evidence="2 3" key="1">
    <citation type="journal article" date="2006" name="Proc. Natl. Acad. Sci. U.S.A.">
        <title>The partitioned Rhizobium etli genome: genetic and metabolic redundancy in seven interacting replicons.</title>
        <authorList>
            <person name="Gonzalez V."/>
            <person name="Santamaria R.I."/>
            <person name="Bustos P."/>
            <person name="Hernandez-Gonzalez I."/>
            <person name="Medrano-Soto A."/>
            <person name="Moreno-Hagelsieb G."/>
            <person name="Janga S.C."/>
            <person name="Ramirez M.A."/>
            <person name="Jimenez-Jacinto V."/>
            <person name="Collado-Vides J."/>
            <person name="Davila G."/>
        </authorList>
    </citation>
    <scope>NUCLEOTIDE SEQUENCE [LARGE SCALE GENOMIC DNA]</scope>
    <source>
        <strain evidence="3">ATCC 51251 / DSM 11541 / JCM 21823 / NBRC 15573 / CFN 42</strain>
    </source>
</reference>
<dbReference type="AlphaFoldDB" id="Q2K232"/>
<geneLocation type="plasmid" evidence="2 3">
    <name>p42b</name>
</geneLocation>
<evidence type="ECO:0000313" key="3">
    <source>
        <dbReference type="Proteomes" id="UP000001936"/>
    </source>
</evidence>
<keyword evidence="2" id="KW-0614">Plasmid</keyword>
<evidence type="ECO:0000313" key="2">
    <source>
        <dbReference type="EMBL" id="ABC93150.1"/>
    </source>
</evidence>
<dbReference type="InterPro" id="IPR029063">
    <property type="entry name" value="SAM-dependent_MTases_sf"/>
</dbReference>
<keyword evidence="2" id="KW-0489">Methyltransferase</keyword>
<proteinExistence type="predicted"/>
<dbReference type="HOGENOM" id="CLU_2131479_0_0_5"/>
<dbReference type="KEGG" id="ret:RHE_PB00108"/>
<sequence>MMFFADPAAAFANIGRAMRPGGRLVWMVWQSRERNAWSGAIRQALAAPTAVSAGTPDPFSRGDPGVAKELLSAARACCSLAGMDHHRSPNGGIAERRAEQRSSSMVSGVIFQE</sequence>
<organism evidence="2 3">
    <name type="scientific">Rhizobium etli (strain ATCC 51251 / DSM 11541 / JCM 21823 / NBRC 15573 / CFN 42)</name>
    <dbReference type="NCBI Taxonomy" id="347834"/>
    <lineage>
        <taxon>Bacteria</taxon>
        <taxon>Pseudomonadati</taxon>
        <taxon>Pseudomonadota</taxon>
        <taxon>Alphaproteobacteria</taxon>
        <taxon>Hyphomicrobiales</taxon>
        <taxon>Rhizobiaceae</taxon>
        <taxon>Rhizobium/Agrobacterium group</taxon>
        <taxon>Rhizobium</taxon>
    </lineage>
</organism>
<protein>
    <submittedName>
        <fullName evidence="2">Methyltransferase protein</fullName>
    </submittedName>
</protein>
<name>Q2K232_RHIEC</name>
<dbReference type="GO" id="GO:0032259">
    <property type="term" value="P:methylation"/>
    <property type="evidence" value="ECO:0007669"/>
    <property type="project" value="UniProtKB-KW"/>
</dbReference>
<dbReference type="Proteomes" id="UP000001936">
    <property type="component" value="Plasmid p42b"/>
</dbReference>
<gene>
    <name evidence="2" type="ordered locus">RHE_PB00108</name>
</gene>
<accession>Q2K232</accession>
<dbReference type="SUPFAM" id="SSF53335">
    <property type="entry name" value="S-adenosyl-L-methionine-dependent methyltransferases"/>
    <property type="match status" value="1"/>
</dbReference>
<dbReference type="EMBL" id="CP000135">
    <property type="protein sequence ID" value="ABC93150.1"/>
    <property type="molecule type" value="Genomic_DNA"/>
</dbReference>
<feature type="region of interest" description="Disordered" evidence="1">
    <location>
        <begin position="88"/>
        <end position="113"/>
    </location>
</feature>
<dbReference type="GO" id="GO:0008168">
    <property type="term" value="F:methyltransferase activity"/>
    <property type="evidence" value="ECO:0007669"/>
    <property type="project" value="UniProtKB-KW"/>
</dbReference>
<dbReference type="Gene3D" id="3.40.50.150">
    <property type="entry name" value="Vaccinia Virus protein VP39"/>
    <property type="match status" value="1"/>
</dbReference>
<keyword evidence="2" id="KW-0808">Transferase</keyword>
<keyword evidence="3" id="KW-1185">Reference proteome</keyword>
<evidence type="ECO:0000256" key="1">
    <source>
        <dbReference type="SAM" id="MobiDB-lite"/>
    </source>
</evidence>